<name>A0A834B3T5_9CHIR</name>
<comment type="caution">
    <text evidence="1">The sequence shown here is derived from an EMBL/GenBank/DDBJ whole genome shotgun (WGS) entry which is preliminary data.</text>
</comment>
<dbReference type="EMBL" id="JABVXQ010000002">
    <property type="protein sequence ID" value="KAF6125538.1"/>
    <property type="molecule type" value="Genomic_DNA"/>
</dbReference>
<gene>
    <name evidence="1" type="ORF">HJG60_009955</name>
</gene>
<proteinExistence type="predicted"/>
<dbReference type="Proteomes" id="UP000664940">
    <property type="component" value="Unassembled WGS sequence"/>
</dbReference>
<evidence type="ECO:0000313" key="1">
    <source>
        <dbReference type="EMBL" id="KAF6125538.1"/>
    </source>
</evidence>
<reference evidence="1 2" key="1">
    <citation type="journal article" date="2020" name="Nature">
        <title>Six reference-quality genomes reveal evolution of bat adaptations.</title>
        <authorList>
            <person name="Jebb D."/>
            <person name="Huang Z."/>
            <person name="Pippel M."/>
            <person name="Hughes G.M."/>
            <person name="Lavrichenko K."/>
            <person name="Devanna P."/>
            <person name="Winkler S."/>
            <person name="Jermiin L.S."/>
            <person name="Skirmuntt E.C."/>
            <person name="Katzourakis A."/>
            <person name="Burkitt-Gray L."/>
            <person name="Ray D.A."/>
            <person name="Sullivan K.A.M."/>
            <person name="Roscito J.G."/>
            <person name="Kirilenko B.M."/>
            <person name="Davalos L.M."/>
            <person name="Corthals A.P."/>
            <person name="Power M.L."/>
            <person name="Jones G."/>
            <person name="Ransome R.D."/>
            <person name="Dechmann D.K.N."/>
            <person name="Locatelli A.G."/>
            <person name="Puechmaille S.J."/>
            <person name="Fedrigo O."/>
            <person name="Jarvis E.D."/>
            <person name="Hiller M."/>
            <person name="Vernes S.C."/>
            <person name="Myers E.W."/>
            <person name="Teeling E.C."/>
        </authorList>
    </citation>
    <scope>NUCLEOTIDE SEQUENCE [LARGE SCALE GENOMIC DNA]</scope>
    <source>
        <strain evidence="1">Bat1K_MPI-CBG_1</strain>
    </source>
</reference>
<organism evidence="1 2">
    <name type="scientific">Phyllostomus discolor</name>
    <name type="common">pale spear-nosed bat</name>
    <dbReference type="NCBI Taxonomy" id="89673"/>
    <lineage>
        <taxon>Eukaryota</taxon>
        <taxon>Metazoa</taxon>
        <taxon>Chordata</taxon>
        <taxon>Craniata</taxon>
        <taxon>Vertebrata</taxon>
        <taxon>Euteleostomi</taxon>
        <taxon>Mammalia</taxon>
        <taxon>Eutheria</taxon>
        <taxon>Laurasiatheria</taxon>
        <taxon>Chiroptera</taxon>
        <taxon>Yangochiroptera</taxon>
        <taxon>Phyllostomidae</taxon>
        <taxon>Phyllostominae</taxon>
        <taxon>Phyllostomus</taxon>
    </lineage>
</organism>
<dbReference type="AlphaFoldDB" id="A0A834B3T5"/>
<evidence type="ECO:0000313" key="2">
    <source>
        <dbReference type="Proteomes" id="UP000664940"/>
    </source>
</evidence>
<sequence length="129" mass="14258">MLRSLHTMNITLRVQCTVPSLAPGVCTVSPCPLSPSLCTALPPLATPSSTLHLPAPPTRHTLSCLRIWKILFSPWICPSSNSYLIFRTLLRPRFLQEAFSFSQMRSGTACHSTPYSLFKEFISAALNPL</sequence>
<accession>A0A834B3T5</accession>
<protein>
    <submittedName>
        <fullName evidence="1">Uncharacterized protein</fullName>
    </submittedName>
</protein>